<dbReference type="Pfam" id="PF07690">
    <property type="entry name" value="MFS_1"/>
    <property type="match status" value="1"/>
</dbReference>
<dbReference type="PANTHER" id="PTHR23514">
    <property type="entry name" value="BYPASS OF STOP CODON PROTEIN 6"/>
    <property type="match status" value="1"/>
</dbReference>
<feature type="transmembrane region" description="Helical" evidence="7">
    <location>
        <begin position="203"/>
        <end position="221"/>
    </location>
</feature>
<dbReference type="RefSeq" id="WP_317491309.1">
    <property type="nucleotide sequence ID" value="NZ_CP136051.1"/>
</dbReference>
<keyword evidence="6 7" id="KW-0472">Membrane</keyword>
<dbReference type="InterPro" id="IPR011701">
    <property type="entry name" value="MFS"/>
</dbReference>
<dbReference type="PROSITE" id="PS50850">
    <property type="entry name" value="MFS"/>
    <property type="match status" value="1"/>
</dbReference>
<keyword evidence="3" id="KW-0813">Transport</keyword>
<evidence type="ECO:0000256" key="3">
    <source>
        <dbReference type="ARBA" id="ARBA00022448"/>
    </source>
</evidence>
<organism evidence="9 10">
    <name type="scientific">Imperialibacter roseus</name>
    <dbReference type="NCBI Taxonomy" id="1324217"/>
    <lineage>
        <taxon>Bacteria</taxon>
        <taxon>Pseudomonadati</taxon>
        <taxon>Bacteroidota</taxon>
        <taxon>Cytophagia</taxon>
        <taxon>Cytophagales</taxon>
        <taxon>Flammeovirgaceae</taxon>
        <taxon>Imperialibacter</taxon>
    </lineage>
</organism>
<dbReference type="InterPro" id="IPR036259">
    <property type="entry name" value="MFS_trans_sf"/>
</dbReference>
<comment type="subcellular location">
    <subcellularLocation>
        <location evidence="1">Endomembrane system</location>
        <topology evidence="1">Multi-pass membrane protein</topology>
    </subcellularLocation>
</comment>
<reference evidence="9 10" key="1">
    <citation type="journal article" date="2023" name="Microbiol. Resour. Announc.">
        <title>Complete Genome Sequence of Imperialibacter roseus strain P4T.</title>
        <authorList>
            <person name="Tizabi D.R."/>
            <person name="Bachvaroff T."/>
            <person name="Hill R.T."/>
        </authorList>
    </citation>
    <scope>NUCLEOTIDE SEQUENCE [LARGE SCALE GENOMIC DNA]</scope>
    <source>
        <strain evidence="9 10">P4T</strain>
    </source>
</reference>
<evidence type="ECO:0000259" key="8">
    <source>
        <dbReference type="PROSITE" id="PS50850"/>
    </source>
</evidence>
<evidence type="ECO:0000256" key="4">
    <source>
        <dbReference type="ARBA" id="ARBA00022692"/>
    </source>
</evidence>
<comment type="similarity">
    <text evidence="2">Belongs to the major facilitator superfamily.</text>
</comment>
<feature type="transmembrane region" description="Helical" evidence="7">
    <location>
        <begin position="376"/>
        <end position="396"/>
    </location>
</feature>
<evidence type="ECO:0000313" key="9">
    <source>
        <dbReference type="EMBL" id="WOK08674.1"/>
    </source>
</evidence>
<dbReference type="SUPFAM" id="SSF103473">
    <property type="entry name" value="MFS general substrate transporter"/>
    <property type="match status" value="1"/>
</dbReference>
<keyword evidence="10" id="KW-1185">Reference proteome</keyword>
<evidence type="ECO:0000256" key="5">
    <source>
        <dbReference type="ARBA" id="ARBA00022989"/>
    </source>
</evidence>
<accession>A0ABZ0IUM4</accession>
<dbReference type="Proteomes" id="UP001302349">
    <property type="component" value="Chromosome"/>
</dbReference>
<protein>
    <submittedName>
        <fullName evidence="9">MFS transporter</fullName>
    </submittedName>
</protein>
<evidence type="ECO:0000256" key="7">
    <source>
        <dbReference type="SAM" id="Phobius"/>
    </source>
</evidence>
<evidence type="ECO:0000256" key="6">
    <source>
        <dbReference type="ARBA" id="ARBA00023136"/>
    </source>
</evidence>
<feature type="transmembrane region" description="Helical" evidence="7">
    <location>
        <begin position="51"/>
        <end position="69"/>
    </location>
</feature>
<gene>
    <name evidence="9" type="ORF">RT717_08495</name>
</gene>
<feature type="transmembrane region" description="Helical" evidence="7">
    <location>
        <begin position="295"/>
        <end position="317"/>
    </location>
</feature>
<feature type="transmembrane region" description="Helical" evidence="7">
    <location>
        <begin position="138"/>
        <end position="157"/>
    </location>
</feature>
<evidence type="ECO:0000313" key="10">
    <source>
        <dbReference type="Proteomes" id="UP001302349"/>
    </source>
</evidence>
<name>A0ABZ0IUM4_9BACT</name>
<feature type="transmembrane region" description="Helical" evidence="7">
    <location>
        <begin position="76"/>
        <end position="94"/>
    </location>
</feature>
<keyword evidence="4 7" id="KW-0812">Transmembrane</keyword>
<dbReference type="CDD" id="cd06174">
    <property type="entry name" value="MFS"/>
    <property type="match status" value="1"/>
</dbReference>
<feature type="domain" description="Major facilitator superfamily (MFS) profile" evidence="8">
    <location>
        <begin position="10"/>
        <end position="401"/>
    </location>
</feature>
<evidence type="ECO:0000256" key="1">
    <source>
        <dbReference type="ARBA" id="ARBA00004127"/>
    </source>
</evidence>
<dbReference type="InterPro" id="IPR020846">
    <property type="entry name" value="MFS_dom"/>
</dbReference>
<proteinExistence type="inferred from homology"/>
<feature type="transmembrane region" description="Helical" evidence="7">
    <location>
        <begin position="271"/>
        <end position="289"/>
    </location>
</feature>
<dbReference type="Gene3D" id="1.20.1250.20">
    <property type="entry name" value="MFS general substrate transporter like domains"/>
    <property type="match status" value="1"/>
</dbReference>
<feature type="transmembrane region" description="Helical" evidence="7">
    <location>
        <begin position="241"/>
        <end position="259"/>
    </location>
</feature>
<sequence>MSETDNKNRLFYGSCFALITTAFTFSIRAGILPQLGQEFNLTAEQLGFINSMWFLGFPISMIIGGLVYYSVGPKVIMQVALLSHAIGILLTIYAGGYWTLIISTLFIGFGNGCTEAACNPMIADSYSGTTMNKMLNRFHMWFPGGIVIGSLISKFMTDAGMTWQSQIWVLIIPTLIYAYLFWGQTFPKPKIEGQSSLAENFKAMISPVYIFLFVFMAFTAISEFGPQQWVNIVLNSSGVSGMVLLALTTGVMAVGRFFAGPVVKALGQTGVLLGGAIFTFIGIYLFSTVTGPTAYAAAVIFAIGVCYFWPVMVGAVAQRAPLSGALGMSIVGGVGMFSTSIWQPIIGGWIDDARAEALSQGLTGDALELAAGQETLTTMLFFPGILIVAFTIFFFWQKGKKPAVEAAH</sequence>
<dbReference type="EMBL" id="CP136051">
    <property type="protein sequence ID" value="WOK08674.1"/>
    <property type="molecule type" value="Genomic_DNA"/>
</dbReference>
<dbReference type="PANTHER" id="PTHR23514:SF3">
    <property type="entry name" value="BYPASS OF STOP CODON PROTEIN 6"/>
    <property type="match status" value="1"/>
</dbReference>
<keyword evidence="5 7" id="KW-1133">Transmembrane helix</keyword>
<dbReference type="InterPro" id="IPR051788">
    <property type="entry name" value="MFS_Transporter"/>
</dbReference>
<feature type="transmembrane region" description="Helical" evidence="7">
    <location>
        <begin position="12"/>
        <end position="31"/>
    </location>
</feature>
<evidence type="ECO:0000256" key="2">
    <source>
        <dbReference type="ARBA" id="ARBA00008335"/>
    </source>
</evidence>
<feature type="transmembrane region" description="Helical" evidence="7">
    <location>
        <begin position="163"/>
        <end position="182"/>
    </location>
</feature>